<dbReference type="STRING" id="28573.A0A0U1M7T5"/>
<keyword evidence="6 8" id="KW-0408">Iron</keyword>
<dbReference type="EMBL" id="CVMT01000009">
    <property type="protein sequence ID" value="CRG91422.1"/>
    <property type="molecule type" value="Genomic_DNA"/>
</dbReference>
<accession>A0A0U1M7T5</accession>
<keyword evidence="4 8" id="KW-0479">Metal-binding</keyword>
<keyword evidence="7" id="KW-0503">Monooxygenase</keyword>
<dbReference type="AlphaFoldDB" id="A0A0U1M7T5"/>
<proteinExistence type="inferred from homology"/>
<dbReference type="PRINTS" id="PR00463">
    <property type="entry name" value="EP450I"/>
</dbReference>
<evidence type="ECO:0000256" key="9">
    <source>
        <dbReference type="SAM" id="Phobius"/>
    </source>
</evidence>
<dbReference type="Pfam" id="PF00067">
    <property type="entry name" value="p450"/>
    <property type="match status" value="1"/>
</dbReference>
<dbReference type="Gene3D" id="1.10.630.10">
    <property type="entry name" value="Cytochrome P450"/>
    <property type="match status" value="1"/>
</dbReference>
<evidence type="ECO:0000256" key="8">
    <source>
        <dbReference type="PIRSR" id="PIRSR602401-1"/>
    </source>
</evidence>
<feature type="binding site" description="axial binding residue" evidence="8">
    <location>
        <position position="412"/>
    </location>
    <ligand>
        <name>heme</name>
        <dbReference type="ChEBI" id="CHEBI:30413"/>
    </ligand>
    <ligandPart>
        <name>Fe</name>
        <dbReference type="ChEBI" id="CHEBI:18248"/>
    </ligandPart>
</feature>
<dbReference type="GO" id="GO:0020037">
    <property type="term" value="F:heme binding"/>
    <property type="evidence" value="ECO:0007669"/>
    <property type="project" value="InterPro"/>
</dbReference>
<evidence type="ECO:0000256" key="5">
    <source>
        <dbReference type="ARBA" id="ARBA00023002"/>
    </source>
</evidence>
<dbReference type="PRINTS" id="PR00385">
    <property type="entry name" value="P450"/>
</dbReference>
<gene>
    <name evidence="10" type="ORF">PISL3812_08470</name>
</gene>
<evidence type="ECO:0000256" key="3">
    <source>
        <dbReference type="ARBA" id="ARBA00022617"/>
    </source>
</evidence>
<keyword evidence="9" id="KW-1133">Transmembrane helix</keyword>
<evidence type="ECO:0000313" key="11">
    <source>
        <dbReference type="Proteomes" id="UP000054383"/>
    </source>
</evidence>
<evidence type="ECO:0000313" key="10">
    <source>
        <dbReference type="EMBL" id="CRG91422.1"/>
    </source>
</evidence>
<feature type="transmembrane region" description="Helical" evidence="9">
    <location>
        <begin position="6"/>
        <end position="23"/>
    </location>
</feature>
<dbReference type="SUPFAM" id="SSF48264">
    <property type="entry name" value="Cytochrome P450"/>
    <property type="match status" value="1"/>
</dbReference>
<keyword evidence="3 8" id="KW-0349">Heme</keyword>
<comment type="cofactor">
    <cofactor evidence="1 8">
        <name>heme</name>
        <dbReference type="ChEBI" id="CHEBI:30413"/>
    </cofactor>
</comment>
<keyword evidence="9" id="KW-0812">Transmembrane</keyword>
<dbReference type="GO" id="GO:0016705">
    <property type="term" value="F:oxidoreductase activity, acting on paired donors, with incorporation or reduction of molecular oxygen"/>
    <property type="evidence" value="ECO:0007669"/>
    <property type="project" value="InterPro"/>
</dbReference>
<dbReference type="InterPro" id="IPR036396">
    <property type="entry name" value="Cyt_P450_sf"/>
</dbReference>
<dbReference type="OMA" id="RICVHEM"/>
<dbReference type="GO" id="GO:0004497">
    <property type="term" value="F:monooxygenase activity"/>
    <property type="evidence" value="ECO:0007669"/>
    <property type="project" value="UniProtKB-KW"/>
</dbReference>
<dbReference type="Proteomes" id="UP000054383">
    <property type="component" value="Unassembled WGS sequence"/>
</dbReference>
<evidence type="ECO:0000256" key="4">
    <source>
        <dbReference type="ARBA" id="ARBA00022723"/>
    </source>
</evidence>
<dbReference type="OrthoDB" id="2789670at2759"/>
<evidence type="ECO:0000256" key="6">
    <source>
        <dbReference type="ARBA" id="ARBA00023004"/>
    </source>
</evidence>
<organism evidence="10 11">
    <name type="scientific">Talaromyces islandicus</name>
    <name type="common">Penicillium islandicum</name>
    <dbReference type="NCBI Taxonomy" id="28573"/>
    <lineage>
        <taxon>Eukaryota</taxon>
        <taxon>Fungi</taxon>
        <taxon>Dikarya</taxon>
        <taxon>Ascomycota</taxon>
        <taxon>Pezizomycotina</taxon>
        <taxon>Eurotiomycetes</taxon>
        <taxon>Eurotiomycetidae</taxon>
        <taxon>Eurotiales</taxon>
        <taxon>Trichocomaceae</taxon>
        <taxon>Talaromyces</taxon>
        <taxon>Talaromyces sect. Islandici</taxon>
    </lineage>
</organism>
<keyword evidence="11" id="KW-1185">Reference proteome</keyword>
<dbReference type="GO" id="GO:0005506">
    <property type="term" value="F:iron ion binding"/>
    <property type="evidence" value="ECO:0007669"/>
    <property type="project" value="InterPro"/>
</dbReference>
<name>A0A0U1M7T5_TALIS</name>
<comment type="similarity">
    <text evidence="2">Belongs to the cytochrome P450 family.</text>
</comment>
<evidence type="ECO:0000256" key="7">
    <source>
        <dbReference type="ARBA" id="ARBA00023033"/>
    </source>
</evidence>
<dbReference type="InterPro" id="IPR002401">
    <property type="entry name" value="Cyt_P450_E_grp-I"/>
</dbReference>
<sequence>MALYTVGLVIALLGIYFILKLLLQRSATPAGASLPPGPTPGFLTGPISCVTVFDQKLIIINDEKLAHEILEKRSANNSSRPRLVFANELVGWEKTLSSQNNTPLFHAYRKIIGRVLGSRKAAAQFDGLQETESRKCLLRLLEQPERFGEHIRTEVVTAILKMTYGYSASPDGNDPLIKLADRALMEFSQAAMPGSWIVDVLPFLKFIPEWFPGASFQRVAREFRNTVMESTRRGFAFTKQQMAAGTHVPSFTSNALEAGEDEEAVRWTSFALYGGGDDTIVSAIKCFILALMLNPDVQRRAQDEIDHVVGSDRLPIAADRAKLPYVDAIVKETLRWHPIAPLGLPHRADADEVVEGYLIPRGAIIMANIWSFTHDPSVYRDPSTFNPSRFLTEAKPEPDPGMVAYGFGRRICPGRLFADNFLFLTIAQTLAVFSIDQPRNAKGEVEEQKVDFEPGIISRPVEYRCVLKARSARHEQLIREVQ</sequence>
<dbReference type="InterPro" id="IPR001128">
    <property type="entry name" value="Cyt_P450"/>
</dbReference>
<keyword evidence="9" id="KW-0472">Membrane</keyword>
<keyword evidence="5" id="KW-0560">Oxidoreductase</keyword>
<protein>
    <submittedName>
        <fullName evidence="10">O-methylsterigmatocystin oxidoreductase</fullName>
    </submittedName>
</protein>
<evidence type="ECO:0000256" key="1">
    <source>
        <dbReference type="ARBA" id="ARBA00001971"/>
    </source>
</evidence>
<dbReference type="InterPro" id="IPR050364">
    <property type="entry name" value="Cytochrome_P450_fung"/>
</dbReference>
<reference evidence="10 11" key="1">
    <citation type="submission" date="2015-04" db="EMBL/GenBank/DDBJ databases">
        <authorList>
            <person name="Syromyatnikov M.Y."/>
            <person name="Popov V.N."/>
        </authorList>
    </citation>
    <scope>NUCLEOTIDE SEQUENCE [LARGE SCALE GENOMIC DNA]</scope>
    <source>
        <strain evidence="10">WF-38-12</strain>
    </source>
</reference>
<evidence type="ECO:0000256" key="2">
    <source>
        <dbReference type="ARBA" id="ARBA00010617"/>
    </source>
</evidence>
<dbReference type="PANTHER" id="PTHR46300">
    <property type="entry name" value="P450, PUTATIVE (EUROFUNG)-RELATED-RELATED"/>
    <property type="match status" value="1"/>
</dbReference>
<dbReference type="CDD" id="cd11065">
    <property type="entry name" value="CYP64-like"/>
    <property type="match status" value="1"/>
</dbReference>
<dbReference type="PANTHER" id="PTHR46300:SF7">
    <property type="entry name" value="P450, PUTATIVE (EUROFUNG)-RELATED"/>
    <property type="match status" value="1"/>
</dbReference>